<evidence type="ECO:0000313" key="1">
    <source>
        <dbReference type="EMBL" id="KZN41595.1"/>
    </source>
</evidence>
<reference evidence="1 2" key="1">
    <citation type="submission" date="2013-07" db="EMBL/GenBank/DDBJ databases">
        <title>Comparative Genomic and Metabolomic Analysis of Twelve Strains of Pseudoalteromonas luteoviolacea.</title>
        <authorList>
            <person name="Vynne N.G."/>
            <person name="Mansson M."/>
            <person name="Gram L."/>
        </authorList>
    </citation>
    <scope>NUCLEOTIDE SEQUENCE [LARGE SCALE GENOMIC DNA]</scope>
    <source>
        <strain evidence="1 2">NCIMB 1942</strain>
    </source>
</reference>
<gene>
    <name evidence="1" type="ORF">N482_20165</name>
</gene>
<dbReference type="PATRIC" id="fig|1365253.3.peg.4871"/>
<dbReference type="EMBL" id="AUXT01000214">
    <property type="protein sequence ID" value="KZN41595.1"/>
    <property type="molecule type" value="Genomic_DNA"/>
</dbReference>
<name>A0A166Y9L4_9GAMM</name>
<dbReference type="AlphaFoldDB" id="A0A166Y9L4"/>
<accession>A0A166Y9L4</accession>
<dbReference type="RefSeq" id="WP_063379131.1">
    <property type="nucleotide sequence ID" value="NZ_AUXT01000214.1"/>
</dbReference>
<dbReference type="Proteomes" id="UP000076587">
    <property type="component" value="Unassembled WGS sequence"/>
</dbReference>
<dbReference type="OrthoDB" id="6293903at2"/>
<evidence type="ECO:0000313" key="2">
    <source>
        <dbReference type="Proteomes" id="UP000076587"/>
    </source>
</evidence>
<protein>
    <submittedName>
        <fullName evidence="1">Uncharacterized protein</fullName>
    </submittedName>
</protein>
<comment type="caution">
    <text evidence="1">The sequence shown here is derived from an EMBL/GenBank/DDBJ whole genome shotgun (WGS) entry which is preliminary data.</text>
</comment>
<proteinExistence type="predicted"/>
<sequence>MSMFHICYPIEDCRWLPHDDLSADRHRSSLCIVKTNRSKFKLQFDGQFRVFELPKEFEAQLHTYV</sequence>
<organism evidence="1 2">
    <name type="scientific">Pseudoalteromonas luteoviolacea NCIMB 1942</name>
    <dbReference type="NCBI Taxonomy" id="1365253"/>
    <lineage>
        <taxon>Bacteria</taxon>
        <taxon>Pseudomonadati</taxon>
        <taxon>Pseudomonadota</taxon>
        <taxon>Gammaproteobacteria</taxon>
        <taxon>Alteromonadales</taxon>
        <taxon>Pseudoalteromonadaceae</taxon>
        <taxon>Pseudoalteromonas</taxon>
    </lineage>
</organism>